<protein>
    <recommendedName>
        <fullName evidence="4">HTH psq-type domain-containing protein</fullName>
    </recommendedName>
</protein>
<name>A0ABQ9GX76_9NEOP</name>
<dbReference type="Proteomes" id="UP001159363">
    <property type="component" value="Chromosome 7"/>
</dbReference>
<dbReference type="InterPro" id="IPR009057">
    <property type="entry name" value="Homeodomain-like_sf"/>
</dbReference>
<keyword evidence="3" id="KW-1185">Reference proteome</keyword>
<dbReference type="Gene3D" id="1.10.10.60">
    <property type="entry name" value="Homeodomain-like"/>
    <property type="match status" value="1"/>
</dbReference>
<accession>A0ABQ9GX76</accession>
<comment type="subcellular location">
    <subcellularLocation>
        <location evidence="1">Nucleus</location>
    </subcellularLocation>
</comment>
<evidence type="ECO:0000313" key="2">
    <source>
        <dbReference type="EMBL" id="KAJ8876608.1"/>
    </source>
</evidence>
<evidence type="ECO:0008006" key="4">
    <source>
        <dbReference type="Google" id="ProtNLM"/>
    </source>
</evidence>
<reference evidence="2 3" key="1">
    <citation type="submission" date="2023-02" db="EMBL/GenBank/DDBJ databases">
        <title>LHISI_Scaffold_Assembly.</title>
        <authorList>
            <person name="Stuart O.P."/>
            <person name="Cleave R."/>
            <person name="Magrath M.J.L."/>
            <person name="Mikheyev A.S."/>
        </authorList>
    </citation>
    <scope>NUCLEOTIDE SEQUENCE [LARGE SCALE GENOMIC DNA]</scope>
    <source>
        <strain evidence="2">Daus_M_001</strain>
        <tissue evidence="2">Leg muscle</tissue>
    </source>
</reference>
<sequence length="165" mass="19048">MSMSKPQRKKLDENAMESAIYAARKKEMELKKAAKANIVPRSTLKRYVNDHSPEPKFVVATTFLFKYRIDVESRYIGLTAADVRRLACQLVIRNSTPHQFTNDKAATSDVLPRECGEFFFHSRAINCKNLLFTWQIVQCRQNGNYHITRQPTKSGKLQRGKKLLL</sequence>
<dbReference type="SUPFAM" id="SSF46689">
    <property type="entry name" value="Homeodomain-like"/>
    <property type="match status" value="1"/>
</dbReference>
<evidence type="ECO:0000256" key="1">
    <source>
        <dbReference type="ARBA" id="ARBA00004123"/>
    </source>
</evidence>
<organism evidence="2 3">
    <name type="scientific">Dryococelus australis</name>
    <dbReference type="NCBI Taxonomy" id="614101"/>
    <lineage>
        <taxon>Eukaryota</taxon>
        <taxon>Metazoa</taxon>
        <taxon>Ecdysozoa</taxon>
        <taxon>Arthropoda</taxon>
        <taxon>Hexapoda</taxon>
        <taxon>Insecta</taxon>
        <taxon>Pterygota</taxon>
        <taxon>Neoptera</taxon>
        <taxon>Polyneoptera</taxon>
        <taxon>Phasmatodea</taxon>
        <taxon>Verophasmatodea</taxon>
        <taxon>Anareolatae</taxon>
        <taxon>Phasmatidae</taxon>
        <taxon>Eurycanthinae</taxon>
        <taxon>Dryococelus</taxon>
    </lineage>
</organism>
<comment type="caution">
    <text evidence="2">The sequence shown here is derived from an EMBL/GenBank/DDBJ whole genome shotgun (WGS) entry which is preliminary data.</text>
</comment>
<gene>
    <name evidence="2" type="ORF">PR048_021053</name>
</gene>
<proteinExistence type="predicted"/>
<evidence type="ECO:0000313" key="3">
    <source>
        <dbReference type="Proteomes" id="UP001159363"/>
    </source>
</evidence>
<dbReference type="EMBL" id="JARBHB010000008">
    <property type="protein sequence ID" value="KAJ8876608.1"/>
    <property type="molecule type" value="Genomic_DNA"/>
</dbReference>